<dbReference type="PROSITE" id="PS50893">
    <property type="entry name" value="ABC_TRANSPORTER_2"/>
    <property type="match status" value="1"/>
</dbReference>
<dbReference type="GO" id="GO:0005524">
    <property type="term" value="F:ATP binding"/>
    <property type="evidence" value="ECO:0007669"/>
    <property type="project" value="UniProtKB-KW"/>
</dbReference>
<evidence type="ECO:0000256" key="7">
    <source>
        <dbReference type="ARBA" id="ARBA00022967"/>
    </source>
</evidence>
<evidence type="ECO:0000256" key="6">
    <source>
        <dbReference type="ARBA" id="ARBA00022906"/>
    </source>
</evidence>
<evidence type="ECO:0000313" key="13">
    <source>
        <dbReference type="Proteomes" id="UP000076167"/>
    </source>
</evidence>
<evidence type="ECO:0000256" key="1">
    <source>
        <dbReference type="ARBA" id="ARBA00022448"/>
    </source>
</evidence>
<evidence type="ECO:0000256" key="4">
    <source>
        <dbReference type="ARBA" id="ARBA00022833"/>
    </source>
</evidence>
<dbReference type="NCBIfam" id="NF007090">
    <property type="entry name" value="PRK09544.1"/>
    <property type="match status" value="1"/>
</dbReference>
<dbReference type="InterPro" id="IPR003593">
    <property type="entry name" value="AAA+_ATPase"/>
</dbReference>
<evidence type="ECO:0000256" key="5">
    <source>
        <dbReference type="ARBA" id="ARBA00022840"/>
    </source>
</evidence>
<dbReference type="SUPFAM" id="SSF52540">
    <property type="entry name" value="P-loop containing nucleoside triphosphate hydrolases"/>
    <property type="match status" value="1"/>
</dbReference>
<reference evidence="12 13" key="1">
    <citation type="submission" date="2015-12" db="EMBL/GenBank/DDBJ databases">
        <title>Genome sequence of Thalassospira xiamenensis MCCC 1A03005.</title>
        <authorList>
            <person name="Lu L."/>
            <person name="Lai Q."/>
            <person name="Shao Z."/>
            <person name="Qian P."/>
        </authorList>
    </citation>
    <scope>NUCLEOTIDE SEQUENCE [LARGE SCALE GENOMIC DNA]</scope>
    <source>
        <strain evidence="12 13">MCCC 1A03005</strain>
    </source>
</reference>
<dbReference type="EMBL" id="LPXL01000056">
    <property type="protein sequence ID" value="KZC97355.1"/>
    <property type="molecule type" value="Genomic_DNA"/>
</dbReference>
<dbReference type="PANTHER" id="PTHR42734">
    <property type="entry name" value="METAL TRANSPORT SYSTEM ATP-BINDING PROTEIN TM_0124-RELATED"/>
    <property type="match status" value="1"/>
</dbReference>
<dbReference type="SMART" id="SM00382">
    <property type="entry name" value="AAA"/>
    <property type="match status" value="1"/>
</dbReference>
<evidence type="ECO:0000313" key="12">
    <source>
        <dbReference type="EMBL" id="KZC97355.1"/>
    </source>
</evidence>
<evidence type="ECO:0000256" key="2">
    <source>
        <dbReference type="ARBA" id="ARBA00022475"/>
    </source>
</evidence>
<keyword evidence="3" id="KW-0547">Nucleotide-binding</keyword>
<keyword evidence="7" id="KW-1278">Translocase</keyword>
<keyword evidence="5 12" id="KW-0067">ATP-binding</keyword>
<sequence>MTAPLIEGRGLILSFGNERVLDNVTLSIKAGEIMTLIGPNGAGKSTLVKTLLGLQQADQGEVTRKPGLRIGYVPQKLAIDQVLPMTVKRFLTLTRSASRSDCQKVLDQVGASHVIDTQMSSLSGGETQRVMLARTLLLRPELLVLDEPTQGVDVTGQAELYRLIDDIRAELNCAVLMISHDLHLVMAKTDQVVCFNRHVCCSGIPETVRQHPEYRSLFGNQAADAIGIYTHAHDHEHDLAGHIVEGGHDHGHHHGHHHGSSHVHGPGCAHGHHHHEEEIDEKDRIWRPQ</sequence>
<evidence type="ECO:0000259" key="11">
    <source>
        <dbReference type="PROSITE" id="PS50893"/>
    </source>
</evidence>
<keyword evidence="9" id="KW-0472">Membrane</keyword>
<dbReference type="Gene3D" id="3.40.50.300">
    <property type="entry name" value="P-loop containing nucleotide triphosphate hydrolases"/>
    <property type="match status" value="1"/>
</dbReference>
<keyword evidence="1" id="KW-0813">Transport</keyword>
<feature type="region of interest" description="Disordered" evidence="10">
    <location>
        <begin position="244"/>
        <end position="289"/>
    </location>
</feature>
<organism evidence="12 13">
    <name type="scientific">Thalassospira xiamenensis</name>
    <dbReference type="NCBI Taxonomy" id="220697"/>
    <lineage>
        <taxon>Bacteria</taxon>
        <taxon>Pseudomonadati</taxon>
        <taxon>Pseudomonadota</taxon>
        <taxon>Alphaproteobacteria</taxon>
        <taxon>Rhodospirillales</taxon>
        <taxon>Thalassospiraceae</taxon>
        <taxon>Thalassospira</taxon>
    </lineage>
</organism>
<keyword evidence="8" id="KW-0406">Ion transport</keyword>
<dbReference type="InterPro" id="IPR027417">
    <property type="entry name" value="P-loop_NTPase"/>
</dbReference>
<gene>
    <name evidence="12" type="ORF">AUP40_05355</name>
</gene>
<proteinExistence type="predicted"/>
<dbReference type="InterPro" id="IPR050153">
    <property type="entry name" value="Metal_Ion_Import_ABC"/>
</dbReference>
<evidence type="ECO:0000256" key="3">
    <source>
        <dbReference type="ARBA" id="ARBA00022741"/>
    </source>
</evidence>
<feature type="compositionally biased region" description="Basic and acidic residues" evidence="10">
    <location>
        <begin position="274"/>
        <end position="289"/>
    </location>
</feature>
<comment type="caution">
    <text evidence="12">The sequence shown here is derived from an EMBL/GenBank/DDBJ whole genome shotgun (WGS) entry which is preliminary data.</text>
</comment>
<keyword evidence="2" id="KW-1003">Cell membrane</keyword>
<feature type="compositionally biased region" description="Basic residues" evidence="10">
    <location>
        <begin position="250"/>
        <end position="261"/>
    </location>
</feature>
<dbReference type="RefSeq" id="WP_063092868.1">
    <property type="nucleotide sequence ID" value="NZ_DFMA01000002.1"/>
</dbReference>
<dbReference type="PANTHER" id="PTHR42734:SF9">
    <property type="entry name" value="ZINC IMPORT ATP-BINDING PROTEIN ZNUC"/>
    <property type="match status" value="1"/>
</dbReference>
<feature type="domain" description="ABC transporter" evidence="11">
    <location>
        <begin position="6"/>
        <end position="221"/>
    </location>
</feature>
<dbReference type="Pfam" id="PF00005">
    <property type="entry name" value="ABC_tran"/>
    <property type="match status" value="1"/>
</dbReference>
<keyword evidence="13" id="KW-1185">Reference proteome</keyword>
<dbReference type="Proteomes" id="UP000076167">
    <property type="component" value="Unassembled WGS sequence"/>
</dbReference>
<keyword evidence="4" id="KW-0862">Zinc</keyword>
<dbReference type="InterPro" id="IPR003439">
    <property type="entry name" value="ABC_transporter-like_ATP-bd"/>
</dbReference>
<accession>A0ABR5XYE4</accession>
<evidence type="ECO:0000256" key="10">
    <source>
        <dbReference type="SAM" id="MobiDB-lite"/>
    </source>
</evidence>
<keyword evidence="6" id="KW-0864">Zinc transport</keyword>
<evidence type="ECO:0000256" key="9">
    <source>
        <dbReference type="ARBA" id="ARBA00023136"/>
    </source>
</evidence>
<evidence type="ECO:0000256" key="8">
    <source>
        <dbReference type="ARBA" id="ARBA00023065"/>
    </source>
</evidence>
<protein>
    <submittedName>
        <fullName evidence="12">Zinc ABC transporter ATP-binding protein</fullName>
    </submittedName>
</protein>
<name>A0ABR5XYE4_9PROT</name>